<dbReference type="Proteomes" id="UP000001473">
    <property type="component" value="Chromosome"/>
</dbReference>
<name>C4LG45_CORK4</name>
<feature type="compositionally biased region" description="Low complexity" evidence="1">
    <location>
        <begin position="210"/>
        <end position="231"/>
    </location>
</feature>
<dbReference type="Gene3D" id="3.40.50.1010">
    <property type="entry name" value="5'-nuclease"/>
    <property type="match status" value="1"/>
</dbReference>
<gene>
    <name evidence="3" type="ordered locus">ckrop_0084</name>
</gene>
<accession>C4LG45</accession>
<reference evidence="3 4" key="1">
    <citation type="journal article" date="2008" name="J. Biotechnol.">
        <title>Ultrafast pyrosequencing of Corynebacterium kroppenstedtii DSM44385 revealed insights into the physiology of a lipophilic corynebacterium that lacks mycolic acids.</title>
        <authorList>
            <person name="Tauch A."/>
            <person name="Schneider J."/>
            <person name="Szczepanowski R."/>
            <person name="Tilker A."/>
            <person name="Viehoever P."/>
            <person name="Gartemann K.-H."/>
            <person name="Arnold W."/>
            <person name="Blom J."/>
            <person name="Brinkrolf K."/>
            <person name="Brune I."/>
            <person name="Goetker S."/>
            <person name="Weisshaar B."/>
            <person name="Goesmann A."/>
            <person name="Droege M."/>
            <person name="Puehler A."/>
        </authorList>
    </citation>
    <scope>NUCLEOTIDE SEQUENCE [LARGE SCALE GENOMIC DNA]</scope>
    <source>
        <strain evidence="4">DSM 44385 / JCM 11950 / CIP 105744 / CCUG 35717</strain>
    </source>
</reference>
<sequence length="639" mass="67459">MLERTLVFVDTSYLLASFYNSWEEGARTQLEIDLPEVCSVLDRMITQHVGQPVQRQNWYDGIPDSGPHRYQRALRTVDGVQLRAGLLIETGQRRTQKAVDTRLVADMILAAVRQQCSDMVLVSGDQDMIPGVVEASAMGVRVHLYGFSWDSMSNALRHKCDSITVLDPREDFADTMQIQPLEGPIPPSIPPRPLEAQDPIVDGHTAENETSGGATNGDASAGDASGEATDGNGDSEAGTDVSDSGTSTSGTRTSSTAETHVNAGKPSGNGRSGYNGQLAKNKGDEDHSSCPDSNHAHEANAHEADRHGKGGQPANTSDETWTSRRVRGNNAAADGEHGDHSTSAHESHSAESSPSRPTPADMMACARRSANAADRRSNGNGGPDASTTPSQTRAADADQAVPGQTEHSPSGGAPATRIPESSVGKQRTTQPAEAVGGALAANEGSTTEAADTPAPKDDSKPEDPRSADRPATVATPGSVAARHQAAHLAASQQASDGSADATSGGDSGNGSNDDNASETATPAPQSKPAPKPSMMAPRRKLRSRYVPLPNEIWTTTGFQTPFDVGQQYATWWFHHVATEEQRDSAHVLSGGGLPPNVDRPLLQFACESLHEYTLSESQRVSLRDGFHTGIRAILITGDD</sequence>
<dbReference type="eggNOG" id="COG3087">
    <property type="taxonomic scope" value="Bacteria"/>
</dbReference>
<dbReference type="PANTHER" id="PTHR35458">
    <property type="entry name" value="SLR0755 PROTEIN"/>
    <property type="match status" value="1"/>
</dbReference>
<feature type="compositionally biased region" description="Basic and acidic residues" evidence="1">
    <location>
        <begin position="281"/>
        <end position="308"/>
    </location>
</feature>
<dbReference type="PANTHER" id="PTHR35458:SF8">
    <property type="entry name" value="SLR0650 PROTEIN"/>
    <property type="match status" value="1"/>
</dbReference>
<protein>
    <recommendedName>
        <fullName evidence="2">NYN domain-containing protein</fullName>
    </recommendedName>
</protein>
<dbReference type="Pfam" id="PF01936">
    <property type="entry name" value="NYN"/>
    <property type="match status" value="1"/>
</dbReference>
<dbReference type="eggNOG" id="COG1432">
    <property type="taxonomic scope" value="Bacteria"/>
</dbReference>
<dbReference type="STRING" id="645127.ckrop_0084"/>
<dbReference type="InterPro" id="IPR021139">
    <property type="entry name" value="NYN"/>
</dbReference>
<evidence type="ECO:0000313" key="4">
    <source>
        <dbReference type="Proteomes" id="UP000001473"/>
    </source>
</evidence>
<dbReference type="HOGENOM" id="CLU_028796_0_0_11"/>
<feature type="compositionally biased region" description="Low complexity" evidence="1">
    <location>
        <begin position="238"/>
        <end position="256"/>
    </location>
</feature>
<proteinExistence type="predicted"/>
<dbReference type="AlphaFoldDB" id="C4LG45"/>
<dbReference type="GO" id="GO:0004540">
    <property type="term" value="F:RNA nuclease activity"/>
    <property type="evidence" value="ECO:0007669"/>
    <property type="project" value="InterPro"/>
</dbReference>
<feature type="compositionally biased region" description="Low complexity" evidence="1">
    <location>
        <begin position="480"/>
        <end position="514"/>
    </location>
</feature>
<dbReference type="RefSeq" id="WP_012730769.1">
    <property type="nucleotide sequence ID" value="NC_012704.1"/>
</dbReference>
<feature type="compositionally biased region" description="Basic and acidic residues" evidence="1">
    <location>
        <begin position="454"/>
        <end position="468"/>
    </location>
</feature>
<keyword evidence="4" id="KW-1185">Reference proteome</keyword>
<feature type="region of interest" description="Disordered" evidence="1">
    <location>
        <begin position="179"/>
        <end position="538"/>
    </location>
</feature>
<dbReference type="EMBL" id="CP001620">
    <property type="protein sequence ID" value="ACR16881.1"/>
    <property type="molecule type" value="Genomic_DNA"/>
</dbReference>
<feature type="domain" description="NYN" evidence="2">
    <location>
        <begin position="4"/>
        <end position="166"/>
    </location>
</feature>
<evidence type="ECO:0000259" key="2">
    <source>
        <dbReference type="Pfam" id="PF01936"/>
    </source>
</evidence>
<evidence type="ECO:0000313" key="3">
    <source>
        <dbReference type="EMBL" id="ACR16881.1"/>
    </source>
</evidence>
<organism evidence="3 4">
    <name type="scientific">Corynebacterium kroppenstedtii (strain DSM 44385 / JCM 11950 / CIP 105744 / CCUG 35717)</name>
    <dbReference type="NCBI Taxonomy" id="645127"/>
    <lineage>
        <taxon>Bacteria</taxon>
        <taxon>Bacillati</taxon>
        <taxon>Actinomycetota</taxon>
        <taxon>Actinomycetes</taxon>
        <taxon>Mycobacteriales</taxon>
        <taxon>Corynebacteriaceae</taxon>
        <taxon>Corynebacterium</taxon>
    </lineage>
</organism>
<feature type="compositionally biased region" description="Basic and acidic residues" evidence="1">
    <location>
        <begin position="334"/>
        <end position="349"/>
    </location>
</feature>
<dbReference type="KEGG" id="ckp:ckrop_0084"/>
<dbReference type="InterPro" id="IPR047140">
    <property type="entry name" value="LabA"/>
</dbReference>
<feature type="compositionally biased region" description="Pro residues" evidence="1">
    <location>
        <begin position="183"/>
        <end position="193"/>
    </location>
</feature>
<evidence type="ECO:0000256" key="1">
    <source>
        <dbReference type="SAM" id="MobiDB-lite"/>
    </source>
</evidence>